<dbReference type="SUPFAM" id="SSF56672">
    <property type="entry name" value="DNA/RNA polymerases"/>
    <property type="match status" value="1"/>
</dbReference>
<evidence type="ECO:0000256" key="4">
    <source>
        <dbReference type="ARBA" id="ARBA00022695"/>
    </source>
</evidence>
<dbReference type="PANTHER" id="PTHR10322">
    <property type="entry name" value="DNA POLYMERASE CATALYTIC SUBUNIT"/>
    <property type="match status" value="1"/>
</dbReference>
<dbReference type="AlphaFoldDB" id="A0A2D6M0V9"/>
<dbReference type="InterPro" id="IPR006133">
    <property type="entry name" value="DNA-dir_DNA_pol_B_exonuc"/>
</dbReference>
<organism evidence="10 11">
    <name type="scientific">Candidatus Iainarchaeum sp</name>
    <dbReference type="NCBI Taxonomy" id="3101447"/>
    <lineage>
        <taxon>Archaea</taxon>
        <taxon>Candidatus Iainarchaeota</taxon>
        <taxon>Candidatus Iainarchaeia</taxon>
        <taxon>Candidatus Iainarchaeales</taxon>
        <taxon>Candidatus Iainarchaeaceae</taxon>
        <taxon>Candidatus Iainarchaeum</taxon>
    </lineage>
</organism>
<evidence type="ECO:0000313" key="11">
    <source>
        <dbReference type="Proteomes" id="UP000226592"/>
    </source>
</evidence>
<proteinExistence type="inferred from homology"/>
<evidence type="ECO:0000259" key="9">
    <source>
        <dbReference type="Pfam" id="PF03104"/>
    </source>
</evidence>
<dbReference type="PANTHER" id="PTHR10322:SF23">
    <property type="entry name" value="DNA POLYMERASE DELTA CATALYTIC SUBUNIT"/>
    <property type="match status" value="1"/>
</dbReference>
<evidence type="ECO:0000259" key="8">
    <source>
        <dbReference type="Pfam" id="PF00136"/>
    </source>
</evidence>
<dbReference type="PRINTS" id="PR00106">
    <property type="entry name" value="DNAPOLB"/>
</dbReference>
<accession>A0A2D6M0V9</accession>
<comment type="similarity">
    <text evidence="1">Belongs to the DNA polymerase type-B family.</text>
</comment>
<dbReference type="GO" id="GO:0000166">
    <property type="term" value="F:nucleotide binding"/>
    <property type="evidence" value="ECO:0007669"/>
    <property type="project" value="InterPro"/>
</dbReference>
<dbReference type="Pfam" id="PF03104">
    <property type="entry name" value="DNA_pol_B_exo1"/>
    <property type="match status" value="1"/>
</dbReference>
<reference evidence="11" key="1">
    <citation type="submission" date="2017-09" db="EMBL/GenBank/DDBJ databases">
        <title>The Reconstruction of 2,631 Draft Metagenome-Assembled Genomes from the Global Oceans.</title>
        <authorList>
            <person name="Tully B.J."/>
            <person name="Graham E.D."/>
            <person name="Heidelberg J.F."/>
        </authorList>
    </citation>
    <scope>NUCLEOTIDE SEQUENCE [LARGE SCALE GENOMIC DNA]</scope>
</reference>
<dbReference type="Gene3D" id="3.30.420.10">
    <property type="entry name" value="Ribonuclease H-like superfamily/Ribonuclease H"/>
    <property type="match status" value="1"/>
</dbReference>
<dbReference type="Gene3D" id="1.10.287.690">
    <property type="entry name" value="Helix hairpin bin"/>
    <property type="match status" value="1"/>
</dbReference>
<dbReference type="InterPro" id="IPR023211">
    <property type="entry name" value="DNA_pol_palm_dom_sf"/>
</dbReference>
<dbReference type="EC" id="2.7.7.7" evidence="2"/>
<keyword evidence="6" id="KW-0238">DNA-binding</keyword>
<dbReference type="EMBL" id="NZBU01000005">
    <property type="protein sequence ID" value="MAG22055.1"/>
    <property type="molecule type" value="Genomic_DNA"/>
</dbReference>
<dbReference type="Gene3D" id="1.10.132.60">
    <property type="entry name" value="DNA polymerase family B, C-terminal domain"/>
    <property type="match status" value="1"/>
</dbReference>
<dbReference type="NCBIfam" id="TIGR00592">
    <property type="entry name" value="pol2"/>
    <property type="match status" value="1"/>
</dbReference>
<dbReference type="Proteomes" id="UP000226592">
    <property type="component" value="Unassembled WGS sequence"/>
</dbReference>
<feature type="domain" description="DNA-directed DNA polymerase family B multifunctional" evidence="8">
    <location>
        <begin position="372"/>
        <end position="774"/>
    </location>
</feature>
<evidence type="ECO:0000256" key="2">
    <source>
        <dbReference type="ARBA" id="ARBA00012417"/>
    </source>
</evidence>
<dbReference type="SUPFAM" id="SSF53098">
    <property type="entry name" value="Ribonuclease H-like"/>
    <property type="match status" value="1"/>
</dbReference>
<keyword evidence="4" id="KW-0548">Nucleotidyltransferase</keyword>
<dbReference type="InterPro" id="IPR006172">
    <property type="entry name" value="DNA-dir_DNA_pol_B"/>
</dbReference>
<dbReference type="InterPro" id="IPR050240">
    <property type="entry name" value="DNA_pol_type-B"/>
</dbReference>
<evidence type="ECO:0000256" key="3">
    <source>
        <dbReference type="ARBA" id="ARBA00022679"/>
    </source>
</evidence>
<name>A0A2D6M0V9_9ARCH</name>
<evidence type="ECO:0000256" key="6">
    <source>
        <dbReference type="ARBA" id="ARBA00023125"/>
    </source>
</evidence>
<dbReference type="Gene3D" id="3.30.342.10">
    <property type="entry name" value="DNA Polymerase, chain B, domain 1"/>
    <property type="match status" value="1"/>
</dbReference>
<dbReference type="GO" id="GO:0006261">
    <property type="term" value="P:DNA-templated DNA replication"/>
    <property type="evidence" value="ECO:0007669"/>
    <property type="project" value="TreeGrafter"/>
</dbReference>
<evidence type="ECO:0000256" key="1">
    <source>
        <dbReference type="ARBA" id="ARBA00005755"/>
    </source>
</evidence>
<dbReference type="Pfam" id="PF00136">
    <property type="entry name" value="DNA_pol_B"/>
    <property type="match status" value="1"/>
</dbReference>
<dbReference type="InterPro" id="IPR036397">
    <property type="entry name" value="RNaseH_sf"/>
</dbReference>
<sequence>MSKDKIQGLLLDVDYITQDEKSCIRLFIKTDKGIETFFDKNFYPYFYTRILDENTAEQIRDYEFSEGVKVKSVKTKHAGMLKVEFENVPNLLVARKEITALPEVAEIFEFDVPFAKRYLIDKQLEPMAGIKLTIDGNEVLETRIVEEKVEPTYAAFDIETLSPGRFSNPEKDPVLMISFYTKGKGTVLTTHKKLDGKKGIQVFGTEKEMIQGFLGLVEKEKIDVLVTYNGDNFDLPYLKDRAKTLGFKLAFYPTKEEPSVKKLGRDNAVRLHGVQHFDAYQLLRFLSRFGVVNLVKFGLEAVALSLFGEEKEKIDATEINEIWETGKGLEKLAQYCNEDSEIAHRIAVQYAPLVVELGKLVKITMFDANRASASQLIEQLLMNKAFVEGKSVPNKPTDQETHQRLMQTYKGGFVKEPVPGLHERLAVLDFSSLHPSIMISHNVSPETIDCGHKDCEANKAPNNHYFCQKEEGFLSGILKELFEKRMGMKKLLKEIKKDAPERLLMDARQHALKILMNSFYGYLGYARSRWFSRECAAAVTAWSRQYVNLVLDKAEKNGFEPLYGDTDSAFLIMPQGKEKEDVKKFVSEINADLPGVMNLELEGFFKRGIFVTKETGEGAKKKYALIDYDHNLKIVGFEYVRRDWSKIAKDTQREVIRAVLEKGKPDEAAQIIMNAIEKLRSGKAEKQELVVLTQLKRALEKYESIGPHVSAARKAVAKGKDIEVGSVLSYIITRSGRTISDKAELEEYVAEGNYDADYYIENQVVPAVIKIMRELGYSKEDLLHGGKQSKLGAFG</sequence>
<dbReference type="InterPro" id="IPR006134">
    <property type="entry name" value="DNA-dir_DNA_pol_B_multi_dom"/>
</dbReference>
<gene>
    <name evidence="10" type="ORF">CL943_01990</name>
</gene>
<dbReference type="GO" id="GO:0003887">
    <property type="term" value="F:DNA-directed DNA polymerase activity"/>
    <property type="evidence" value="ECO:0007669"/>
    <property type="project" value="UniProtKB-KW"/>
</dbReference>
<comment type="catalytic activity">
    <reaction evidence="7">
        <text>DNA(n) + a 2'-deoxyribonucleoside 5'-triphosphate = DNA(n+1) + diphosphate</text>
        <dbReference type="Rhea" id="RHEA:22508"/>
        <dbReference type="Rhea" id="RHEA-COMP:17339"/>
        <dbReference type="Rhea" id="RHEA-COMP:17340"/>
        <dbReference type="ChEBI" id="CHEBI:33019"/>
        <dbReference type="ChEBI" id="CHEBI:61560"/>
        <dbReference type="ChEBI" id="CHEBI:173112"/>
        <dbReference type="EC" id="2.7.7.7"/>
    </reaction>
</comment>
<keyword evidence="5" id="KW-0239">DNA-directed DNA polymerase</keyword>
<comment type="caution">
    <text evidence="10">The sequence shown here is derived from an EMBL/GenBank/DDBJ whole genome shotgun (WGS) entry which is preliminary data.</text>
</comment>
<feature type="domain" description="DNA-directed DNA polymerase family B exonuclease" evidence="9">
    <location>
        <begin position="106"/>
        <end position="284"/>
    </location>
</feature>
<evidence type="ECO:0000256" key="7">
    <source>
        <dbReference type="ARBA" id="ARBA00049244"/>
    </source>
</evidence>
<dbReference type="GO" id="GO:0003677">
    <property type="term" value="F:DNA binding"/>
    <property type="evidence" value="ECO:0007669"/>
    <property type="project" value="UniProtKB-KW"/>
</dbReference>
<dbReference type="InterPro" id="IPR043502">
    <property type="entry name" value="DNA/RNA_pol_sf"/>
</dbReference>
<keyword evidence="3" id="KW-0808">Transferase</keyword>
<dbReference type="InterPro" id="IPR042087">
    <property type="entry name" value="DNA_pol_B_thumb"/>
</dbReference>
<protein>
    <recommendedName>
        <fullName evidence="2">DNA-directed DNA polymerase</fullName>
        <ecNumber evidence="2">2.7.7.7</ecNumber>
    </recommendedName>
</protein>
<dbReference type="SMART" id="SM00486">
    <property type="entry name" value="POLBc"/>
    <property type="match status" value="1"/>
</dbReference>
<dbReference type="InterPro" id="IPR012337">
    <property type="entry name" value="RNaseH-like_sf"/>
</dbReference>
<evidence type="ECO:0000256" key="5">
    <source>
        <dbReference type="ARBA" id="ARBA00022932"/>
    </source>
</evidence>
<evidence type="ECO:0000313" key="10">
    <source>
        <dbReference type="EMBL" id="MAG22055.1"/>
    </source>
</evidence>
<dbReference type="Gene3D" id="3.90.1600.10">
    <property type="entry name" value="Palm domain of DNA polymerase"/>
    <property type="match status" value="1"/>
</dbReference>